<dbReference type="AlphaFoldDB" id="A0A7S8IDP9"/>
<dbReference type="InterPro" id="IPR052939">
    <property type="entry name" value="23S_rRNA_MeTrnsfrase_RlmA"/>
</dbReference>
<dbReference type="InterPro" id="IPR029063">
    <property type="entry name" value="SAM-dependent_MTases_sf"/>
</dbReference>
<dbReference type="Proteomes" id="UP000594468">
    <property type="component" value="Chromosome"/>
</dbReference>
<name>A0A7S8IDP9_9CHLR</name>
<keyword evidence="2" id="KW-0489">Methyltransferase</keyword>
<dbReference type="Pfam" id="PF13847">
    <property type="entry name" value="Methyltransf_31"/>
    <property type="match status" value="1"/>
</dbReference>
<dbReference type="SUPFAM" id="SSF53335">
    <property type="entry name" value="S-adenosyl-L-methionine-dependent methyltransferases"/>
    <property type="match status" value="1"/>
</dbReference>
<dbReference type="GO" id="GO:0008168">
    <property type="term" value="F:methyltransferase activity"/>
    <property type="evidence" value="ECO:0007669"/>
    <property type="project" value="UniProtKB-KW"/>
</dbReference>
<keyword evidence="3" id="KW-1185">Reference proteome</keyword>
<gene>
    <name evidence="2" type="ORF">G4Y79_19025</name>
</gene>
<dbReference type="EMBL" id="CP062983">
    <property type="protein sequence ID" value="QPC81762.1"/>
    <property type="molecule type" value="Genomic_DNA"/>
</dbReference>
<evidence type="ECO:0000313" key="3">
    <source>
        <dbReference type="Proteomes" id="UP000594468"/>
    </source>
</evidence>
<evidence type="ECO:0000313" key="2">
    <source>
        <dbReference type="EMBL" id="QPC81762.1"/>
    </source>
</evidence>
<dbReference type="PANTHER" id="PTHR43460">
    <property type="entry name" value="METHYLTRANSFERASE"/>
    <property type="match status" value="1"/>
</dbReference>
<accession>A0A7S8IDP9</accession>
<protein>
    <submittedName>
        <fullName evidence="2">Class I SAM-dependent methyltransferase</fullName>
    </submittedName>
</protein>
<dbReference type="InterPro" id="IPR025714">
    <property type="entry name" value="Methyltranfer_dom"/>
</dbReference>
<reference evidence="2 3" key="1">
    <citation type="submission" date="2020-02" db="EMBL/GenBank/DDBJ databases">
        <authorList>
            <person name="Zheng R.K."/>
            <person name="Sun C.M."/>
        </authorList>
    </citation>
    <scope>NUCLEOTIDE SEQUENCE [LARGE SCALE GENOMIC DNA]</scope>
    <source>
        <strain evidence="3">rifampicinis</strain>
    </source>
</reference>
<organism evidence="2 3">
    <name type="scientific">Phototrophicus methaneseepsis</name>
    <dbReference type="NCBI Taxonomy" id="2710758"/>
    <lineage>
        <taxon>Bacteria</taxon>
        <taxon>Bacillati</taxon>
        <taxon>Chloroflexota</taxon>
        <taxon>Candidatus Thermofontia</taxon>
        <taxon>Phototrophicales</taxon>
        <taxon>Phototrophicaceae</taxon>
        <taxon>Phototrophicus</taxon>
    </lineage>
</organism>
<feature type="domain" description="Methyltransferase" evidence="1">
    <location>
        <begin position="47"/>
        <end position="145"/>
    </location>
</feature>
<proteinExistence type="predicted"/>
<keyword evidence="2" id="KW-0808">Transferase</keyword>
<sequence>MMVSQAILKDMALRVGQREGWDFSRVRDQRDPVPWDYEQVVVPYLSTHARVLDIGTGGGERLLKLLPLLGSAVGVDADEAMIQTAQANARSAQQYQLSFRVMRSEKLLFDDNAFDVVLCRHAPYDVGEVLRVLKPGAVFITQQVGWLNTANIYRAFGQRPQHNDGTDPYKMGRRFKAAGCDVLVQASYDVPYRFLDVESLIFWLQAVPVPSDFAMETHWQGVQDIIQRYSTSRGIETNEHRTLLVVRRR</sequence>
<dbReference type="Gene3D" id="3.40.50.150">
    <property type="entry name" value="Vaccinia Virus protein VP39"/>
    <property type="match status" value="1"/>
</dbReference>
<dbReference type="KEGG" id="pmet:G4Y79_19025"/>
<dbReference type="GO" id="GO:0032259">
    <property type="term" value="P:methylation"/>
    <property type="evidence" value="ECO:0007669"/>
    <property type="project" value="UniProtKB-KW"/>
</dbReference>
<dbReference type="PANTHER" id="PTHR43460:SF1">
    <property type="entry name" value="METHYLTRANSFERASE TYPE 11 DOMAIN-CONTAINING PROTEIN"/>
    <property type="match status" value="1"/>
</dbReference>
<evidence type="ECO:0000259" key="1">
    <source>
        <dbReference type="Pfam" id="PF13847"/>
    </source>
</evidence>
<dbReference type="CDD" id="cd02440">
    <property type="entry name" value="AdoMet_MTases"/>
    <property type="match status" value="1"/>
</dbReference>
<dbReference type="RefSeq" id="WP_195169833.1">
    <property type="nucleotide sequence ID" value="NZ_CP062983.1"/>
</dbReference>